<name>A0ABT4ZJM3_9RHOB</name>
<evidence type="ECO:0000313" key="2">
    <source>
        <dbReference type="Proteomes" id="UP001165641"/>
    </source>
</evidence>
<comment type="caution">
    <text evidence="1">The sequence shown here is derived from an EMBL/GenBank/DDBJ whole genome shotgun (WGS) entry which is preliminary data.</text>
</comment>
<accession>A0ABT4ZJM3</accession>
<proteinExistence type="predicted"/>
<sequence>MKTLEDLHRDALFLHAFAQGVEELFDTIKTESSPASNAMPAFFESLIERASRLQGDIEALDEATRGTRK</sequence>
<keyword evidence="2" id="KW-1185">Reference proteome</keyword>
<evidence type="ECO:0000313" key="1">
    <source>
        <dbReference type="EMBL" id="MDB6179563.1"/>
    </source>
</evidence>
<gene>
    <name evidence="1" type="ORF">PAF17_19000</name>
</gene>
<organism evidence="1 2">
    <name type="scientific">Paracoccus onchidii</name>
    <dbReference type="NCBI Taxonomy" id="3017813"/>
    <lineage>
        <taxon>Bacteria</taxon>
        <taxon>Pseudomonadati</taxon>
        <taxon>Pseudomonadota</taxon>
        <taxon>Alphaproteobacteria</taxon>
        <taxon>Rhodobacterales</taxon>
        <taxon>Paracoccaceae</taxon>
        <taxon>Paracoccus</taxon>
    </lineage>
</organism>
<protein>
    <submittedName>
        <fullName evidence="1">Uncharacterized protein</fullName>
    </submittedName>
</protein>
<dbReference type="EMBL" id="JAQBIE010000041">
    <property type="protein sequence ID" value="MDB6179563.1"/>
    <property type="molecule type" value="Genomic_DNA"/>
</dbReference>
<dbReference type="RefSeq" id="WP_271890659.1">
    <property type="nucleotide sequence ID" value="NZ_JAQBIE010000041.1"/>
</dbReference>
<dbReference type="Proteomes" id="UP001165641">
    <property type="component" value="Unassembled WGS sequence"/>
</dbReference>
<reference evidence="1" key="1">
    <citation type="submission" date="2022-12" db="EMBL/GenBank/DDBJ databases">
        <title>Paracoccus onchidii sp. nov., isolated from a marine invertebrate from the South China Sea.</title>
        <authorList>
            <person name="Xu S."/>
            <person name="Liu Z."/>
            <person name="Xu Y."/>
        </authorList>
    </citation>
    <scope>NUCLEOTIDE SEQUENCE</scope>
    <source>
        <strain evidence="1">Z330</strain>
    </source>
</reference>